<keyword evidence="3" id="KW-1185">Reference proteome</keyword>
<evidence type="ECO:0000256" key="1">
    <source>
        <dbReference type="SAM" id="SignalP"/>
    </source>
</evidence>
<keyword evidence="1" id="KW-0732">Signal</keyword>
<organism evidence="2 3">
    <name type="scientific">Aureobasidium namibiae CBS 147.97</name>
    <dbReference type="NCBI Taxonomy" id="1043004"/>
    <lineage>
        <taxon>Eukaryota</taxon>
        <taxon>Fungi</taxon>
        <taxon>Dikarya</taxon>
        <taxon>Ascomycota</taxon>
        <taxon>Pezizomycotina</taxon>
        <taxon>Dothideomycetes</taxon>
        <taxon>Dothideomycetidae</taxon>
        <taxon>Dothideales</taxon>
        <taxon>Saccotheciaceae</taxon>
        <taxon>Aureobasidium</taxon>
    </lineage>
</organism>
<name>A0A074XUD9_9PEZI</name>
<evidence type="ECO:0000313" key="3">
    <source>
        <dbReference type="Proteomes" id="UP000027730"/>
    </source>
</evidence>
<dbReference type="OrthoDB" id="4259138at2759"/>
<dbReference type="Proteomes" id="UP000027730">
    <property type="component" value="Unassembled WGS sequence"/>
</dbReference>
<feature type="chain" id="PRO_5001703701" description="Lysine-specific metallo-endopeptidase domain-containing protein" evidence="1">
    <location>
        <begin position="20"/>
        <end position="329"/>
    </location>
</feature>
<accession>A0A074XUD9</accession>
<gene>
    <name evidence="2" type="ORF">M436DRAFT_60164</name>
</gene>
<evidence type="ECO:0000313" key="2">
    <source>
        <dbReference type="EMBL" id="KEQ78246.1"/>
    </source>
</evidence>
<dbReference type="HOGENOM" id="CLU_062283_0_0_1"/>
<reference evidence="2 3" key="1">
    <citation type="journal article" date="2014" name="BMC Genomics">
        <title>Genome sequencing of four Aureobasidium pullulans varieties: biotechnological potential, stress tolerance, and description of new species.</title>
        <authorList>
            <person name="Gostin Ar C."/>
            <person name="Ohm R.A."/>
            <person name="Kogej T."/>
            <person name="Sonjak S."/>
            <person name="Turk M."/>
            <person name="Zajc J."/>
            <person name="Zalar P."/>
            <person name="Grube M."/>
            <person name="Sun H."/>
            <person name="Han J."/>
            <person name="Sharma A."/>
            <person name="Chiniquy J."/>
            <person name="Ngan C.Y."/>
            <person name="Lipzen A."/>
            <person name="Barry K."/>
            <person name="Grigoriev I.V."/>
            <person name="Gunde-Cimerman N."/>
        </authorList>
    </citation>
    <scope>NUCLEOTIDE SEQUENCE [LARGE SCALE GENOMIC DNA]</scope>
    <source>
        <strain evidence="2 3">CBS 147.97</strain>
    </source>
</reference>
<sequence length="329" mass="36248">MRSLLTTLVLSCVVTSVRSAFVDLFSSPSRSDYGGCDGQTDLIDTWLVESLTLADAGLEAVADYDSDLVVRLMFDAFFGQKQTGDREIFDVVSANLNQVASFLQKGLSGNKPWLFCDSSWLVWSEWQDVAKDARGNDLLIDGALVSLQEVDDERYSKAFKATDPVQVPYFAPDVNNYLFASDVKGTSFCASGASLAGTQTEAGFKSVTLCLNNILRTPEIATLDTNTVGRSGLSLTKFFPKSATLFHELFHLVSGQLETEDVPGYRYADVAAYATSPDDIPYPEEKDPKTAGYYNSYNPEIYVFFCVAYHQYVASGRKWKFTTSRSSAV</sequence>
<dbReference type="GeneID" id="25412942"/>
<dbReference type="AlphaFoldDB" id="A0A074XUD9"/>
<evidence type="ECO:0008006" key="4">
    <source>
        <dbReference type="Google" id="ProtNLM"/>
    </source>
</evidence>
<protein>
    <recommendedName>
        <fullName evidence="4">Lysine-specific metallo-endopeptidase domain-containing protein</fullName>
    </recommendedName>
</protein>
<dbReference type="EMBL" id="KL584702">
    <property type="protein sequence ID" value="KEQ78246.1"/>
    <property type="molecule type" value="Genomic_DNA"/>
</dbReference>
<dbReference type="RefSeq" id="XP_013432165.1">
    <property type="nucleotide sequence ID" value="XM_013576711.1"/>
</dbReference>
<proteinExistence type="predicted"/>
<feature type="signal peptide" evidence="1">
    <location>
        <begin position="1"/>
        <end position="19"/>
    </location>
</feature>